<dbReference type="AlphaFoldDB" id="S9X952"/>
<dbReference type="GO" id="GO:0110085">
    <property type="term" value="C:mitotic actomyosin contractile ring"/>
    <property type="evidence" value="ECO:0007669"/>
    <property type="project" value="EnsemblFungi"/>
</dbReference>
<dbReference type="OMA" id="TVEKMIM"/>
<dbReference type="Proteomes" id="UP000015464">
    <property type="component" value="Unassembled WGS sequence"/>
</dbReference>
<organism evidence="2 3">
    <name type="scientific">Schizosaccharomyces cryophilus (strain OY26 / ATCC MYA-4695 / CBS 11777 / NBRC 106824 / NRRL Y48691)</name>
    <name type="common">Fission yeast</name>
    <dbReference type="NCBI Taxonomy" id="653667"/>
    <lineage>
        <taxon>Eukaryota</taxon>
        <taxon>Fungi</taxon>
        <taxon>Dikarya</taxon>
        <taxon>Ascomycota</taxon>
        <taxon>Taphrinomycotina</taxon>
        <taxon>Schizosaccharomycetes</taxon>
        <taxon>Schizosaccharomycetales</taxon>
        <taxon>Schizosaccharomycetaceae</taxon>
        <taxon>Schizosaccharomyces</taxon>
    </lineage>
</organism>
<name>S9X952_SCHCR</name>
<evidence type="ECO:0000256" key="1">
    <source>
        <dbReference type="SAM" id="Coils"/>
    </source>
</evidence>
<dbReference type="GO" id="GO:1990819">
    <property type="term" value="C:mating projection actin fusion focus"/>
    <property type="evidence" value="ECO:0007669"/>
    <property type="project" value="EnsemblFungi"/>
</dbReference>
<protein>
    <submittedName>
        <fullName evidence="2">Uncharacterized protein</fullName>
    </submittedName>
</protein>
<dbReference type="STRING" id="653667.S9X952"/>
<gene>
    <name evidence="2" type="ORF">SPOG_03035</name>
</gene>
<dbReference type="HOGENOM" id="CLU_1066200_0_0_1"/>
<proteinExistence type="predicted"/>
<accession>S9X952</accession>
<sequence length="261" mass="29963">MTVEKMIMDPPVAVNRQTGLVLLQLKEEEETQRKELSKYQRLLKNEDDANLELEATIDDLRQQTEHLQEQNQQNDKFLKNFHDESGGSVQRRSELREKIKVLEDSVLSYHSSLKQDQAQLKAILQERDLAKSIAQKLQTSLNVLQSQSNPQLIQDLLSETKDCKSSVIDQVGQSADLLHHYGDISNRMEKMYTSLVDTSRAHRVALTDATKSYTYLFDSNLTNTRHKAEDISDSVEKFLSKQLPSLQSDFIDYKSLKDFSG</sequence>
<feature type="coiled-coil region" evidence="1">
    <location>
        <begin position="22"/>
        <end position="80"/>
    </location>
</feature>
<dbReference type="GO" id="GO:1904600">
    <property type="term" value="P:mating projection actin fusion focus assembly"/>
    <property type="evidence" value="ECO:0007669"/>
    <property type="project" value="EnsemblFungi"/>
</dbReference>
<dbReference type="GeneID" id="25037354"/>
<dbReference type="GO" id="GO:0071520">
    <property type="term" value="P:actomyosin contractile ring assembly actin filament bundle convergence"/>
    <property type="evidence" value="ECO:0007669"/>
    <property type="project" value="EnsemblFungi"/>
</dbReference>
<dbReference type="OrthoDB" id="5322683at2759"/>
<dbReference type="EMBL" id="KE546988">
    <property type="protein sequence ID" value="EPY53732.1"/>
    <property type="molecule type" value="Genomic_DNA"/>
</dbReference>
<keyword evidence="3" id="KW-1185">Reference proteome</keyword>
<evidence type="ECO:0000313" key="2">
    <source>
        <dbReference type="EMBL" id="EPY53732.1"/>
    </source>
</evidence>
<keyword evidence="1" id="KW-0175">Coiled coil</keyword>
<evidence type="ECO:0000313" key="3">
    <source>
        <dbReference type="Proteomes" id="UP000015464"/>
    </source>
</evidence>
<dbReference type="RefSeq" id="XP_013021148.1">
    <property type="nucleotide sequence ID" value="XM_013165694.1"/>
</dbReference>
<dbReference type="GO" id="GO:0000281">
    <property type="term" value="P:mitotic cytokinesis"/>
    <property type="evidence" value="ECO:0007669"/>
    <property type="project" value="EnsemblFungi"/>
</dbReference>
<reference evidence="2 3" key="1">
    <citation type="journal article" date="2011" name="Science">
        <title>Comparative functional genomics of the fission yeasts.</title>
        <authorList>
            <person name="Rhind N."/>
            <person name="Chen Z."/>
            <person name="Yassour M."/>
            <person name="Thompson D.A."/>
            <person name="Haas B.J."/>
            <person name="Habib N."/>
            <person name="Wapinski I."/>
            <person name="Roy S."/>
            <person name="Lin M.F."/>
            <person name="Heiman D.I."/>
            <person name="Young S.K."/>
            <person name="Furuya K."/>
            <person name="Guo Y."/>
            <person name="Pidoux A."/>
            <person name="Chen H.M."/>
            <person name="Robbertse B."/>
            <person name="Goldberg J.M."/>
            <person name="Aoki K."/>
            <person name="Bayne E.H."/>
            <person name="Berlin A.M."/>
            <person name="Desjardins C.A."/>
            <person name="Dobbs E."/>
            <person name="Dukaj L."/>
            <person name="Fan L."/>
            <person name="FitzGerald M.G."/>
            <person name="French C."/>
            <person name="Gujja S."/>
            <person name="Hansen K."/>
            <person name="Keifenheim D."/>
            <person name="Levin J.Z."/>
            <person name="Mosher R.A."/>
            <person name="Mueller C.A."/>
            <person name="Pfiffner J."/>
            <person name="Priest M."/>
            <person name="Russ C."/>
            <person name="Smialowska A."/>
            <person name="Swoboda P."/>
            <person name="Sykes S.M."/>
            <person name="Vaughn M."/>
            <person name="Vengrova S."/>
            <person name="Yoder R."/>
            <person name="Zeng Q."/>
            <person name="Allshire R."/>
            <person name="Baulcombe D."/>
            <person name="Birren B.W."/>
            <person name="Brown W."/>
            <person name="Ekwall K."/>
            <person name="Kellis M."/>
            <person name="Leatherwood J."/>
            <person name="Levin H."/>
            <person name="Margalit H."/>
            <person name="Martienssen R."/>
            <person name="Nieduszynski C.A."/>
            <person name="Spatafora J.W."/>
            <person name="Friedman N."/>
            <person name="Dalgaard J.Z."/>
            <person name="Baumann P."/>
            <person name="Niki H."/>
            <person name="Regev A."/>
            <person name="Nusbaum C."/>
        </authorList>
    </citation>
    <scope>NUCLEOTIDE SEQUENCE [LARGE SCALE GENOMIC DNA]</scope>
    <source>
        <strain evidence="3">OY26 / ATCC MYA-4695 / CBS 11777 / NBRC 106824 / NRRL Y48691</strain>
    </source>
</reference>